<accession>A0AAV4T075</accession>
<organism evidence="1 2">
    <name type="scientific">Caerostris extrusa</name>
    <name type="common">Bark spider</name>
    <name type="synonym">Caerostris bankana</name>
    <dbReference type="NCBI Taxonomy" id="172846"/>
    <lineage>
        <taxon>Eukaryota</taxon>
        <taxon>Metazoa</taxon>
        <taxon>Ecdysozoa</taxon>
        <taxon>Arthropoda</taxon>
        <taxon>Chelicerata</taxon>
        <taxon>Arachnida</taxon>
        <taxon>Araneae</taxon>
        <taxon>Araneomorphae</taxon>
        <taxon>Entelegynae</taxon>
        <taxon>Araneoidea</taxon>
        <taxon>Araneidae</taxon>
        <taxon>Caerostris</taxon>
    </lineage>
</organism>
<keyword evidence="2" id="KW-1185">Reference proteome</keyword>
<name>A0AAV4T075_CAEEX</name>
<sequence length="99" mass="11274">MCLFCLSTGLILADLQTLHKSCQPLTLALGNHAAGCLFLVSDALKRSKSCLSPELRLLNNVFWLRVASILWNEKDLVSFLLSCTKRMRFLLNVRMRNYD</sequence>
<evidence type="ECO:0000313" key="2">
    <source>
        <dbReference type="Proteomes" id="UP001054945"/>
    </source>
</evidence>
<dbReference type="Proteomes" id="UP001054945">
    <property type="component" value="Unassembled WGS sequence"/>
</dbReference>
<protein>
    <submittedName>
        <fullName evidence="1">Uncharacterized protein</fullName>
    </submittedName>
</protein>
<dbReference type="AlphaFoldDB" id="A0AAV4T075"/>
<evidence type="ECO:0000313" key="1">
    <source>
        <dbReference type="EMBL" id="GIY38826.1"/>
    </source>
</evidence>
<proteinExistence type="predicted"/>
<reference evidence="1 2" key="1">
    <citation type="submission" date="2021-06" db="EMBL/GenBank/DDBJ databases">
        <title>Caerostris extrusa draft genome.</title>
        <authorList>
            <person name="Kono N."/>
            <person name="Arakawa K."/>
        </authorList>
    </citation>
    <scope>NUCLEOTIDE SEQUENCE [LARGE SCALE GENOMIC DNA]</scope>
</reference>
<comment type="caution">
    <text evidence="1">The sequence shown here is derived from an EMBL/GenBank/DDBJ whole genome shotgun (WGS) entry which is preliminary data.</text>
</comment>
<gene>
    <name evidence="1" type="ORF">CEXT_720201</name>
</gene>
<dbReference type="EMBL" id="BPLR01010361">
    <property type="protein sequence ID" value="GIY38826.1"/>
    <property type="molecule type" value="Genomic_DNA"/>
</dbReference>